<gene>
    <name evidence="1" type="ORF">BDEG_26139</name>
</gene>
<dbReference type="Proteomes" id="UP000077115">
    <property type="component" value="Unassembled WGS sequence"/>
</dbReference>
<organism evidence="1 2">
    <name type="scientific">Batrachochytrium dendrobatidis (strain JEL423)</name>
    <dbReference type="NCBI Taxonomy" id="403673"/>
    <lineage>
        <taxon>Eukaryota</taxon>
        <taxon>Fungi</taxon>
        <taxon>Fungi incertae sedis</taxon>
        <taxon>Chytridiomycota</taxon>
        <taxon>Chytridiomycota incertae sedis</taxon>
        <taxon>Chytridiomycetes</taxon>
        <taxon>Rhizophydiales</taxon>
        <taxon>Rhizophydiales incertae sedis</taxon>
        <taxon>Batrachochytrium</taxon>
    </lineage>
</organism>
<dbReference type="EMBL" id="DS022308">
    <property type="protein sequence ID" value="OAJ42720.1"/>
    <property type="molecule type" value="Genomic_DNA"/>
</dbReference>
<evidence type="ECO:0008006" key="3">
    <source>
        <dbReference type="Google" id="ProtNLM"/>
    </source>
</evidence>
<reference evidence="1 2" key="2">
    <citation type="submission" date="2016-05" db="EMBL/GenBank/DDBJ databases">
        <title>Lineage-specific infection strategies underlie the spectrum of fungal disease in amphibians.</title>
        <authorList>
            <person name="Cuomo C.A."/>
            <person name="Farrer R.A."/>
            <person name="James T."/>
            <person name="Longcore J."/>
            <person name="Birren B."/>
        </authorList>
    </citation>
    <scope>NUCLEOTIDE SEQUENCE [LARGE SCALE GENOMIC DNA]</scope>
    <source>
        <strain evidence="1 2">JEL423</strain>
    </source>
</reference>
<dbReference type="OrthoDB" id="425925at2759"/>
<name>A0A177WTI8_BATDL</name>
<evidence type="ECO:0000313" key="2">
    <source>
        <dbReference type="Proteomes" id="UP000077115"/>
    </source>
</evidence>
<protein>
    <recommendedName>
        <fullName evidence="3">Phosphoglycerate mutase</fullName>
    </recommendedName>
</protein>
<evidence type="ECO:0000313" key="1">
    <source>
        <dbReference type="EMBL" id="OAJ42720.1"/>
    </source>
</evidence>
<sequence>MPNTNVLLIRHAEKLTWHKGTTPEIDQKAAYIDNHCLSAKGYERAHALVSYFTNRHEIVSLYEQRPLAAVISQGVDDGPDAWGRSRRPLETVEPLVKAWNLAWPSVAMSAVDNASCTTQTLTPQRLPLIQVLKKDFANLTASIKNGEFEGKTVIISWSHQQLPQLATALGVPVDLVPNKWKGSRFDVTWVVGMEEALFKLHLTNKTSNFGVDGSIWILDLKILFATEEKNMWLWIY</sequence>
<reference evidence="1 2" key="1">
    <citation type="submission" date="2006-10" db="EMBL/GenBank/DDBJ databases">
        <title>The Genome Sequence of Batrachochytrium dendrobatidis JEL423.</title>
        <authorList>
            <consortium name="The Broad Institute Genome Sequencing Platform"/>
            <person name="Birren B."/>
            <person name="Lander E."/>
            <person name="Galagan J."/>
            <person name="Cuomo C."/>
            <person name="Devon K."/>
            <person name="Jaffe D."/>
            <person name="Butler J."/>
            <person name="Alvarez P."/>
            <person name="Gnerre S."/>
            <person name="Grabherr M."/>
            <person name="Kleber M."/>
            <person name="Mauceli E."/>
            <person name="Brockman W."/>
            <person name="Young S."/>
            <person name="LaButti K."/>
            <person name="Sykes S."/>
            <person name="DeCaprio D."/>
            <person name="Crawford M."/>
            <person name="Koehrsen M."/>
            <person name="Engels R."/>
            <person name="Montgomery P."/>
            <person name="Pearson M."/>
            <person name="Howarth C."/>
            <person name="Larson L."/>
            <person name="White J."/>
            <person name="O'Leary S."/>
            <person name="Kodira C."/>
            <person name="Zeng Q."/>
            <person name="Yandava C."/>
            <person name="Alvarado L."/>
            <person name="Longcore J."/>
            <person name="James T."/>
        </authorList>
    </citation>
    <scope>NUCLEOTIDE SEQUENCE [LARGE SCALE GENOMIC DNA]</scope>
    <source>
        <strain evidence="1 2">JEL423</strain>
    </source>
</reference>
<dbReference type="AlphaFoldDB" id="A0A177WTI8"/>
<proteinExistence type="predicted"/>
<dbReference type="VEuPathDB" id="FungiDB:BDEG_26139"/>
<accession>A0A177WTI8</accession>